<feature type="transmembrane region" description="Helical" evidence="13">
    <location>
        <begin position="264"/>
        <end position="285"/>
    </location>
</feature>
<evidence type="ECO:0000256" key="9">
    <source>
        <dbReference type="ARBA" id="ARBA00023065"/>
    </source>
</evidence>
<feature type="compositionally biased region" description="Acidic residues" evidence="12">
    <location>
        <begin position="118"/>
        <end position="133"/>
    </location>
</feature>
<dbReference type="GO" id="GO:0005249">
    <property type="term" value="F:voltage-gated potassium channel activity"/>
    <property type="evidence" value="ECO:0007669"/>
    <property type="project" value="InterPro"/>
</dbReference>
<dbReference type="Gene3D" id="2.60.120.10">
    <property type="entry name" value="Jelly Rolls"/>
    <property type="match status" value="1"/>
</dbReference>
<gene>
    <name evidence="15" type="ORF">CTAYLR_000332</name>
</gene>
<evidence type="ECO:0000313" key="15">
    <source>
        <dbReference type="EMBL" id="KAJ8603774.1"/>
    </source>
</evidence>
<keyword evidence="3" id="KW-0633">Potassium transport</keyword>
<evidence type="ECO:0000256" key="10">
    <source>
        <dbReference type="ARBA" id="ARBA00023136"/>
    </source>
</evidence>
<feature type="compositionally biased region" description="Basic and acidic residues" evidence="12">
    <location>
        <begin position="134"/>
        <end position="146"/>
    </location>
</feature>
<dbReference type="GO" id="GO:0042391">
    <property type="term" value="P:regulation of membrane potential"/>
    <property type="evidence" value="ECO:0007669"/>
    <property type="project" value="TreeGrafter"/>
</dbReference>
<evidence type="ECO:0000256" key="6">
    <source>
        <dbReference type="ARBA" id="ARBA00022882"/>
    </source>
</evidence>
<dbReference type="AlphaFoldDB" id="A0AAD7XMB2"/>
<dbReference type="Pfam" id="PF00520">
    <property type="entry name" value="Ion_trans"/>
    <property type="match status" value="1"/>
</dbReference>
<evidence type="ECO:0000256" key="11">
    <source>
        <dbReference type="ARBA" id="ARBA00023303"/>
    </source>
</evidence>
<dbReference type="SUPFAM" id="SSF51206">
    <property type="entry name" value="cAMP-binding domain-like"/>
    <property type="match status" value="1"/>
</dbReference>
<feature type="transmembrane region" description="Helical" evidence="13">
    <location>
        <begin position="430"/>
        <end position="456"/>
    </location>
</feature>
<evidence type="ECO:0000256" key="13">
    <source>
        <dbReference type="SAM" id="Phobius"/>
    </source>
</evidence>
<dbReference type="InterPro" id="IPR005821">
    <property type="entry name" value="Ion_trans_dom"/>
</dbReference>
<dbReference type="EMBL" id="JAQMWT010000344">
    <property type="protein sequence ID" value="KAJ8603774.1"/>
    <property type="molecule type" value="Genomic_DNA"/>
</dbReference>
<keyword evidence="7" id="KW-0630">Potassium</keyword>
<evidence type="ECO:0000256" key="12">
    <source>
        <dbReference type="SAM" id="MobiDB-lite"/>
    </source>
</evidence>
<protein>
    <recommendedName>
        <fullName evidence="14">Cyclic nucleotide-binding domain-containing protein</fullName>
    </recommendedName>
</protein>
<evidence type="ECO:0000313" key="16">
    <source>
        <dbReference type="Proteomes" id="UP001230188"/>
    </source>
</evidence>
<evidence type="ECO:0000256" key="4">
    <source>
        <dbReference type="ARBA" id="ARBA00022692"/>
    </source>
</evidence>
<dbReference type="PRINTS" id="PR01463">
    <property type="entry name" value="EAGCHANLFMLY"/>
</dbReference>
<accession>A0AAD7XMB2</accession>
<keyword evidence="4 13" id="KW-0812">Transmembrane</keyword>
<dbReference type="SUPFAM" id="SSF81324">
    <property type="entry name" value="Voltage-gated potassium channels"/>
    <property type="match status" value="1"/>
</dbReference>
<feature type="domain" description="Cyclic nucleotide-binding" evidence="14">
    <location>
        <begin position="608"/>
        <end position="728"/>
    </location>
</feature>
<feature type="region of interest" description="Disordered" evidence="12">
    <location>
        <begin position="93"/>
        <end position="176"/>
    </location>
</feature>
<dbReference type="CDD" id="cd00038">
    <property type="entry name" value="CAP_ED"/>
    <property type="match status" value="1"/>
</dbReference>
<keyword evidence="16" id="KW-1185">Reference proteome</keyword>
<dbReference type="Pfam" id="PF00027">
    <property type="entry name" value="cNMP_binding"/>
    <property type="match status" value="1"/>
</dbReference>
<dbReference type="GO" id="GO:0005886">
    <property type="term" value="C:plasma membrane"/>
    <property type="evidence" value="ECO:0007669"/>
    <property type="project" value="TreeGrafter"/>
</dbReference>
<keyword evidence="8 13" id="KW-1133">Transmembrane helix</keyword>
<dbReference type="PANTHER" id="PTHR10217">
    <property type="entry name" value="VOLTAGE AND LIGAND GATED POTASSIUM CHANNEL"/>
    <property type="match status" value="1"/>
</dbReference>
<dbReference type="InterPro" id="IPR018490">
    <property type="entry name" value="cNMP-bd_dom_sf"/>
</dbReference>
<evidence type="ECO:0000256" key="1">
    <source>
        <dbReference type="ARBA" id="ARBA00004141"/>
    </source>
</evidence>
<sequence length="744" mass="82912">MGKEDVLLDNILDSILVSLDAQVENQCDLIIRIMDSNRSLSRALEIQKRLLGMSSRLSERASLCTLQMSSPVSATTHPPKTFSSIASAMQSSASSPALLAPNDSKEEESTRANNNVSEECEDDDVVVLIETDENDRHSSLRSRTDSTESLNEAEWSRRSSERGRVPRSGANSSKFVDARNSAPAQLALRRSMSWRQSSVMSGSLTAKTIRRMKNATIASAWRQWVCVALIESGRRPNSSLGARRGKKYYCGSSCCCLFSPLSPFFIIWSLVLVASLIWILVMLPLEVAYLDDRFLKEGSPIMVVNRCMDALFILDLWVNFHTGYFDENEDLVMEPAKIAQRYIQSWFTLDFVSSMPPVVEVLTLAIVRGSRSSSTSSIKSAKVLKIGRIFKAFKMLRLSKVAKLTDAQSPFIDKIEDFASTSYSKFLGKIFFILFFSFALAHILGCCMAMSGDGWFEAYNRDNPDSNAGEWSWQRRYTLGLYWAFATMSTVGYGDVAPASDNERVYGIVAVVVGVSFYSYIVASVASIVTANDAKSAVYYEKMDAISSWIAHHRLNRELRHRIRLHFRQHYTARTALNEKEILENLSPALADDVTTCLLADIVRAHPLFAALPEGTMWKVLLICKREHARPGQTIISHGQLTSSLFILTNGHADCELVEARDPSTPTERHVVHFSVGPGSSFGELAVLGLYQKSLVTVNVRTRSDFVRIQQDALLKAFRSMPEVLSKMRTIAVSAQGGCRIVHP</sequence>
<evidence type="ECO:0000256" key="7">
    <source>
        <dbReference type="ARBA" id="ARBA00022958"/>
    </source>
</evidence>
<evidence type="ECO:0000256" key="3">
    <source>
        <dbReference type="ARBA" id="ARBA00022538"/>
    </source>
</evidence>
<dbReference type="GO" id="GO:0034702">
    <property type="term" value="C:monoatomic ion channel complex"/>
    <property type="evidence" value="ECO:0007669"/>
    <property type="project" value="UniProtKB-KW"/>
</dbReference>
<dbReference type="InterPro" id="IPR014710">
    <property type="entry name" value="RmlC-like_jellyroll"/>
</dbReference>
<evidence type="ECO:0000256" key="2">
    <source>
        <dbReference type="ARBA" id="ARBA00022448"/>
    </source>
</evidence>
<comment type="subcellular location">
    <subcellularLocation>
        <location evidence="1">Membrane</location>
        <topology evidence="1">Multi-pass membrane protein</topology>
    </subcellularLocation>
</comment>
<dbReference type="InterPro" id="IPR003938">
    <property type="entry name" value="K_chnl_volt-dep_EAG/ELK/ERG"/>
</dbReference>
<evidence type="ECO:0000256" key="5">
    <source>
        <dbReference type="ARBA" id="ARBA00022826"/>
    </source>
</evidence>
<dbReference type="PROSITE" id="PS50042">
    <property type="entry name" value="CNMP_BINDING_3"/>
    <property type="match status" value="1"/>
</dbReference>
<name>A0AAD7XMB2_9STRA</name>
<keyword evidence="10 13" id="KW-0472">Membrane</keyword>
<evidence type="ECO:0000256" key="8">
    <source>
        <dbReference type="ARBA" id="ARBA00022989"/>
    </source>
</evidence>
<reference evidence="15" key="1">
    <citation type="submission" date="2023-01" db="EMBL/GenBank/DDBJ databases">
        <title>Metagenome sequencing of chrysophaentin producing Chrysophaeum taylorii.</title>
        <authorList>
            <person name="Davison J."/>
            <person name="Bewley C."/>
        </authorList>
    </citation>
    <scope>NUCLEOTIDE SEQUENCE</scope>
    <source>
        <strain evidence="15">NIES-1699</strain>
    </source>
</reference>
<evidence type="ECO:0000259" key="14">
    <source>
        <dbReference type="PROSITE" id="PS50042"/>
    </source>
</evidence>
<keyword evidence="11" id="KW-0407">Ion channel</keyword>
<feature type="compositionally biased region" description="Basic and acidic residues" evidence="12">
    <location>
        <begin position="154"/>
        <end position="164"/>
    </location>
</feature>
<dbReference type="InterPro" id="IPR000595">
    <property type="entry name" value="cNMP-bd_dom"/>
</dbReference>
<dbReference type="SMART" id="SM00100">
    <property type="entry name" value="cNMP"/>
    <property type="match status" value="1"/>
</dbReference>
<keyword evidence="2" id="KW-0813">Transport</keyword>
<proteinExistence type="predicted"/>
<keyword evidence="9" id="KW-0406">Ion transport</keyword>
<keyword evidence="5" id="KW-0631">Potassium channel</keyword>
<keyword evidence="6" id="KW-0851">Voltage-gated channel</keyword>
<organism evidence="15 16">
    <name type="scientific">Chrysophaeum taylorii</name>
    <dbReference type="NCBI Taxonomy" id="2483200"/>
    <lineage>
        <taxon>Eukaryota</taxon>
        <taxon>Sar</taxon>
        <taxon>Stramenopiles</taxon>
        <taxon>Ochrophyta</taxon>
        <taxon>Pelagophyceae</taxon>
        <taxon>Pelagomonadales</taxon>
        <taxon>Pelagomonadaceae</taxon>
        <taxon>Chrysophaeum</taxon>
    </lineage>
</organism>
<dbReference type="Proteomes" id="UP001230188">
    <property type="component" value="Unassembled WGS sequence"/>
</dbReference>
<dbReference type="Gene3D" id="1.10.287.70">
    <property type="match status" value="1"/>
</dbReference>
<comment type="caution">
    <text evidence="15">The sequence shown here is derived from an EMBL/GenBank/DDBJ whole genome shotgun (WGS) entry which is preliminary data.</text>
</comment>
<dbReference type="PANTHER" id="PTHR10217:SF435">
    <property type="entry name" value="POTASSIUM VOLTAGE-GATED CHANNEL PROTEIN EAG"/>
    <property type="match status" value="1"/>
</dbReference>
<dbReference type="InterPro" id="IPR050818">
    <property type="entry name" value="KCNH_animal-type"/>
</dbReference>
<feature type="transmembrane region" description="Helical" evidence="13">
    <location>
        <begin position="505"/>
        <end position="529"/>
    </location>
</feature>
<dbReference type="Gene3D" id="1.10.287.630">
    <property type="entry name" value="Helix hairpin bin"/>
    <property type="match status" value="1"/>
</dbReference>